<keyword evidence="1" id="KW-1133">Transmembrane helix</keyword>
<protein>
    <submittedName>
        <fullName evidence="2">Uncharacterized protein</fullName>
    </submittedName>
</protein>
<dbReference type="Proteomes" id="UP000274822">
    <property type="component" value="Unassembled WGS sequence"/>
</dbReference>
<keyword evidence="1" id="KW-0472">Membrane</keyword>
<evidence type="ECO:0000256" key="1">
    <source>
        <dbReference type="SAM" id="Phobius"/>
    </source>
</evidence>
<proteinExistence type="predicted"/>
<keyword evidence="3" id="KW-1185">Reference proteome</keyword>
<name>A0A433QFW9_9FUNG</name>
<dbReference type="EMBL" id="RBNJ01006235">
    <property type="protein sequence ID" value="RUS28710.1"/>
    <property type="molecule type" value="Genomic_DNA"/>
</dbReference>
<organism evidence="2 3">
    <name type="scientific">Jimgerdemannia flammicorona</name>
    <dbReference type="NCBI Taxonomy" id="994334"/>
    <lineage>
        <taxon>Eukaryota</taxon>
        <taxon>Fungi</taxon>
        <taxon>Fungi incertae sedis</taxon>
        <taxon>Mucoromycota</taxon>
        <taxon>Mucoromycotina</taxon>
        <taxon>Endogonomycetes</taxon>
        <taxon>Endogonales</taxon>
        <taxon>Endogonaceae</taxon>
        <taxon>Jimgerdemannia</taxon>
    </lineage>
</organism>
<keyword evidence="1" id="KW-0812">Transmembrane</keyword>
<accession>A0A433QFW9</accession>
<sequence length="135" mass="16224">MTQLCRSDRKYLRVMIQHTIVIYYYCFFFRWTSVCQSRNQTPILRSLSQKGSRQNIYTAFSRYLTWIREGDLSVKEVTTDICRKRNVSRGTQKDTRPYLLWVIRWTLCGTGKLVSSTTLVFWKINRQEKCENTRT</sequence>
<dbReference type="AlphaFoldDB" id="A0A433QFW9"/>
<evidence type="ECO:0000313" key="3">
    <source>
        <dbReference type="Proteomes" id="UP000274822"/>
    </source>
</evidence>
<reference evidence="2 3" key="1">
    <citation type="journal article" date="2018" name="New Phytol.">
        <title>Phylogenomics of Endogonaceae and evolution of mycorrhizas within Mucoromycota.</title>
        <authorList>
            <person name="Chang Y."/>
            <person name="Desiro A."/>
            <person name="Na H."/>
            <person name="Sandor L."/>
            <person name="Lipzen A."/>
            <person name="Clum A."/>
            <person name="Barry K."/>
            <person name="Grigoriev I.V."/>
            <person name="Martin F.M."/>
            <person name="Stajich J.E."/>
            <person name="Smith M.E."/>
            <person name="Bonito G."/>
            <person name="Spatafora J.W."/>
        </authorList>
    </citation>
    <scope>NUCLEOTIDE SEQUENCE [LARGE SCALE GENOMIC DNA]</scope>
    <source>
        <strain evidence="2 3">AD002</strain>
    </source>
</reference>
<feature type="transmembrane region" description="Helical" evidence="1">
    <location>
        <begin position="12"/>
        <end position="31"/>
    </location>
</feature>
<comment type="caution">
    <text evidence="2">The sequence shown here is derived from an EMBL/GenBank/DDBJ whole genome shotgun (WGS) entry which is preliminary data.</text>
</comment>
<evidence type="ECO:0000313" key="2">
    <source>
        <dbReference type="EMBL" id="RUS28710.1"/>
    </source>
</evidence>
<gene>
    <name evidence="2" type="ORF">BC938DRAFT_481537</name>
</gene>